<dbReference type="InterPro" id="IPR035105">
    <property type="entry name" value="Deoxycytidylate_deaminase_dom"/>
</dbReference>
<dbReference type="PANTHER" id="PTHR11086">
    <property type="entry name" value="DEOXYCYTIDYLATE DEAMINASE-RELATED"/>
    <property type="match status" value="1"/>
</dbReference>
<dbReference type="Gene3D" id="3.40.140.10">
    <property type="entry name" value="Cytidine Deaminase, domain 2"/>
    <property type="match status" value="1"/>
</dbReference>
<comment type="cofactor">
    <cofactor evidence="1 8">
        <name>Zn(2+)</name>
        <dbReference type="ChEBI" id="CHEBI:29105"/>
    </cofactor>
</comment>
<comment type="similarity">
    <text evidence="2">Belongs to the cytidine and deoxycytidylate deaminase family.</text>
</comment>
<dbReference type="InterPro" id="IPR016193">
    <property type="entry name" value="Cytidine_deaminase-like"/>
</dbReference>
<protein>
    <submittedName>
        <fullName evidence="10">dCMP deaminase family protein</fullName>
    </submittedName>
</protein>
<dbReference type="Pfam" id="PF00383">
    <property type="entry name" value="dCMP_cyt_deam_1"/>
    <property type="match status" value="1"/>
</dbReference>
<accession>A0A9D9D9M1</accession>
<dbReference type="InterPro" id="IPR016473">
    <property type="entry name" value="dCMP_deaminase"/>
</dbReference>
<evidence type="ECO:0000256" key="1">
    <source>
        <dbReference type="ARBA" id="ARBA00001947"/>
    </source>
</evidence>
<dbReference type="SUPFAM" id="SSF53927">
    <property type="entry name" value="Cytidine deaminase-like"/>
    <property type="match status" value="1"/>
</dbReference>
<name>A0A9D9D9M1_9BACL</name>
<dbReference type="AlphaFoldDB" id="A0A9D9D9M1"/>
<gene>
    <name evidence="10" type="ORF">IAC78_02560</name>
</gene>
<dbReference type="CDD" id="cd01286">
    <property type="entry name" value="deoxycytidylate_deaminase"/>
    <property type="match status" value="1"/>
</dbReference>
<proteinExistence type="inferred from homology"/>
<dbReference type="InterPro" id="IPR015517">
    <property type="entry name" value="dCMP_deaminase-rel"/>
</dbReference>
<comment type="caution">
    <text evidence="10">The sequence shown here is derived from an EMBL/GenBank/DDBJ whole genome shotgun (WGS) entry which is preliminary data.</text>
</comment>
<evidence type="ECO:0000256" key="7">
    <source>
        <dbReference type="PIRSR" id="PIRSR006019-1"/>
    </source>
</evidence>
<sequence length="155" mass="17433">MENDHITWEEYFMGIACMSALRSKDPCSKVGACIVKDKRILSLGYNGMPRGCEDNVMPWGKTDSDPLNTKYPYVVHAELNAILNANKDLTGSTLYVTMFPCNECAKAVIQSGIKEVVYLSDKHMDENSGKASLRMFNLAGIKVRHFEERVLNITY</sequence>
<dbReference type="FunFam" id="3.40.140.10:FF:000021">
    <property type="entry name" value="Deoxycytidylate deaminase"/>
    <property type="match status" value="1"/>
</dbReference>
<dbReference type="GO" id="GO:0009165">
    <property type="term" value="P:nucleotide biosynthetic process"/>
    <property type="evidence" value="ECO:0007669"/>
    <property type="project" value="UniProtKB-KW"/>
</dbReference>
<evidence type="ECO:0000256" key="4">
    <source>
        <dbReference type="ARBA" id="ARBA00022727"/>
    </source>
</evidence>
<dbReference type="InterPro" id="IPR016192">
    <property type="entry name" value="APOBEC/CMP_deaminase_Zn-bd"/>
</dbReference>
<evidence type="ECO:0000256" key="2">
    <source>
        <dbReference type="ARBA" id="ARBA00006576"/>
    </source>
</evidence>
<evidence type="ECO:0000313" key="11">
    <source>
        <dbReference type="Proteomes" id="UP000823629"/>
    </source>
</evidence>
<keyword evidence="4" id="KW-0545">Nucleotide biosynthesis</keyword>
<dbReference type="GO" id="GO:0008270">
    <property type="term" value="F:zinc ion binding"/>
    <property type="evidence" value="ECO:0007669"/>
    <property type="project" value="InterPro"/>
</dbReference>
<dbReference type="EMBL" id="JADING010000070">
    <property type="protein sequence ID" value="MBO8414342.1"/>
    <property type="molecule type" value="Genomic_DNA"/>
</dbReference>
<evidence type="ECO:0000256" key="3">
    <source>
        <dbReference type="ARBA" id="ARBA00022723"/>
    </source>
</evidence>
<keyword evidence="6 8" id="KW-0862">Zinc</keyword>
<dbReference type="PROSITE" id="PS00903">
    <property type="entry name" value="CYT_DCMP_DEAMINASES_1"/>
    <property type="match status" value="1"/>
</dbReference>
<keyword evidence="3 8" id="KW-0479">Metal-binding</keyword>
<dbReference type="PROSITE" id="PS51747">
    <property type="entry name" value="CYT_DCMP_DEAMINASES_2"/>
    <property type="match status" value="1"/>
</dbReference>
<dbReference type="Proteomes" id="UP000823629">
    <property type="component" value="Unassembled WGS sequence"/>
</dbReference>
<feature type="binding site" evidence="8">
    <location>
        <position position="104"/>
    </location>
    <ligand>
        <name>Zn(2+)</name>
        <dbReference type="ChEBI" id="CHEBI:29105"/>
        <note>catalytic</note>
    </ligand>
</feature>
<dbReference type="GO" id="GO:0004132">
    <property type="term" value="F:dCMP deaminase activity"/>
    <property type="evidence" value="ECO:0007669"/>
    <property type="project" value="InterPro"/>
</dbReference>
<organism evidence="10 11">
    <name type="scientific">Candidatus Scatoplasma merdavium</name>
    <dbReference type="NCBI Taxonomy" id="2840932"/>
    <lineage>
        <taxon>Bacteria</taxon>
        <taxon>Bacillati</taxon>
        <taxon>Bacillota</taxon>
        <taxon>Bacilli</taxon>
        <taxon>Bacillales</taxon>
        <taxon>Candidatus Scatoplasma</taxon>
    </lineage>
</organism>
<dbReference type="PANTHER" id="PTHR11086:SF18">
    <property type="entry name" value="DEOXYCYTIDYLATE DEAMINASE"/>
    <property type="match status" value="1"/>
</dbReference>
<feature type="active site" description="Proton donor" evidence="7">
    <location>
        <position position="78"/>
    </location>
</feature>
<reference evidence="10" key="1">
    <citation type="submission" date="2020-10" db="EMBL/GenBank/DDBJ databases">
        <authorList>
            <person name="Gilroy R."/>
        </authorList>
    </citation>
    <scope>NUCLEOTIDE SEQUENCE</scope>
    <source>
        <strain evidence="10">1748</strain>
    </source>
</reference>
<evidence type="ECO:0000256" key="8">
    <source>
        <dbReference type="PIRSR" id="PIRSR006019-2"/>
    </source>
</evidence>
<evidence type="ECO:0000256" key="6">
    <source>
        <dbReference type="ARBA" id="ARBA00022833"/>
    </source>
</evidence>
<reference evidence="10" key="2">
    <citation type="journal article" date="2021" name="PeerJ">
        <title>Extensive microbial diversity within the chicken gut microbiome revealed by metagenomics and culture.</title>
        <authorList>
            <person name="Gilroy R."/>
            <person name="Ravi A."/>
            <person name="Getino M."/>
            <person name="Pursley I."/>
            <person name="Horton D.L."/>
            <person name="Alikhan N.F."/>
            <person name="Baker D."/>
            <person name="Gharbi K."/>
            <person name="Hall N."/>
            <person name="Watson M."/>
            <person name="Adriaenssens E.M."/>
            <person name="Foster-Nyarko E."/>
            <person name="Jarju S."/>
            <person name="Secka A."/>
            <person name="Antonio M."/>
            <person name="Oren A."/>
            <person name="Chaudhuri R.R."/>
            <person name="La Ragione R."/>
            <person name="Hildebrand F."/>
            <person name="Pallen M.J."/>
        </authorList>
    </citation>
    <scope>NUCLEOTIDE SEQUENCE</scope>
    <source>
        <strain evidence="10">1748</strain>
    </source>
</reference>
<dbReference type="InterPro" id="IPR002125">
    <property type="entry name" value="CMP_dCMP_dom"/>
</dbReference>
<keyword evidence="5" id="KW-0378">Hydrolase</keyword>
<feature type="binding site" evidence="8">
    <location>
        <position position="101"/>
    </location>
    <ligand>
        <name>Zn(2+)</name>
        <dbReference type="ChEBI" id="CHEBI:29105"/>
        <note>catalytic</note>
    </ligand>
</feature>
<evidence type="ECO:0000256" key="5">
    <source>
        <dbReference type="ARBA" id="ARBA00022801"/>
    </source>
</evidence>
<feature type="binding site" evidence="8">
    <location>
        <position position="76"/>
    </location>
    <ligand>
        <name>Zn(2+)</name>
        <dbReference type="ChEBI" id="CHEBI:29105"/>
        <note>catalytic</note>
    </ligand>
</feature>
<feature type="domain" description="CMP/dCMP-type deaminase" evidence="9">
    <location>
        <begin position="7"/>
        <end position="131"/>
    </location>
</feature>
<evidence type="ECO:0000259" key="9">
    <source>
        <dbReference type="PROSITE" id="PS51747"/>
    </source>
</evidence>
<dbReference type="PIRSF" id="PIRSF006019">
    <property type="entry name" value="dCMP_deaminase"/>
    <property type="match status" value="1"/>
</dbReference>
<dbReference type="GO" id="GO:0005737">
    <property type="term" value="C:cytoplasm"/>
    <property type="evidence" value="ECO:0007669"/>
    <property type="project" value="TreeGrafter"/>
</dbReference>
<dbReference type="GO" id="GO:0006220">
    <property type="term" value="P:pyrimidine nucleotide metabolic process"/>
    <property type="evidence" value="ECO:0007669"/>
    <property type="project" value="InterPro"/>
</dbReference>
<evidence type="ECO:0000313" key="10">
    <source>
        <dbReference type="EMBL" id="MBO8414342.1"/>
    </source>
</evidence>